<dbReference type="EMBL" id="FSRA01000002">
    <property type="protein sequence ID" value="SIO40669.1"/>
    <property type="molecule type" value="Genomic_DNA"/>
</dbReference>
<dbReference type="AlphaFoldDB" id="A0A1N6J933"/>
<evidence type="ECO:0000313" key="1">
    <source>
        <dbReference type="EMBL" id="SIO40669.1"/>
    </source>
</evidence>
<dbReference type="STRING" id="536979.SAMN04488055_3749"/>
<sequence length="132" mass="14990">MRSILLFTTLLFITGTGCKKSKTAGPMDILPGNWEQKNEYFRFEPANIVYSFRIDKFFTRKITGSTQREQSGTFRAHYISDDHKIIEVILTGDQGDVLDSFTLEMVSVNEFKLYRISTGPGPSAQSILLRAK</sequence>
<organism evidence="1 2">
    <name type="scientific">Chitinophaga niabensis</name>
    <dbReference type="NCBI Taxonomy" id="536979"/>
    <lineage>
        <taxon>Bacteria</taxon>
        <taxon>Pseudomonadati</taxon>
        <taxon>Bacteroidota</taxon>
        <taxon>Chitinophagia</taxon>
        <taxon>Chitinophagales</taxon>
        <taxon>Chitinophagaceae</taxon>
        <taxon>Chitinophaga</taxon>
    </lineage>
</organism>
<name>A0A1N6J933_9BACT</name>
<dbReference type="Proteomes" id="UP000185003">
    <property type="component" value="Unassembled WGS sequence"/>
</dbReference>
<gene>
    <name evidence="1" type="ORF">SAMN04488055_3749</name>
</gene>
<reference evidence="1 2" key="1">
    <citation type="submission" date="2016-11" db="EMBL/GenBank/DDBJ databases">
        <authorList>
            <person name="Jaros S."/>
            <person name="Januszkiewicz K."/>
            <person name="Wedrychowicz H."/>
        </authorList>
    </citation>
    <scope>NUCLEOTIDE SEQUENCE [LARGE SCALE GENOMIC DNA]</scope>
    <source>
        <strain evidence="1 2">DSM 24787</strain>
    </source>
</reference>
<dbReference type="PROSITE" id="PS51257">
    <property type="entry name" value="PROKAR_LIPOPROTEIN"/>
    <property type="match status" value="1"/>
</dbReference>
<proteinExistence type="predicted"/>
<evidence type="ECO:0000313" key="2">
    <source>
        <dbReference type="Proteomes" id="UP000185003"/>
    </source>
</evidence>
<protein>
    <recommendedName>
        <fullName evidence="3">Lipocalin-like domain-containing protein</fullName>
    </recommendedName>
</protein>
<dbReference type="RefSeq" id="WP_074240950.1">
    <property type="nucleotide sequence ID" value="NZ_FSRA01000002.1"/>
</dbReference>
<accession>A0A1N6J933</accession>
<keyword evidence="2" id="KW-1185">Reference proteome</keyword>
<evidence type="ECO:0008006" key="3">
    <source>
        <dbReference type="Google" id="ProtNLM"/>
    </source>
</evidence>